<dbReference type="PIRSF" id="PIRSF038959">
    <property type="entry name" value="SdpI"/>
    <property type="match status" value="1"/>
</dbReference>
<feature type="transmembrane region" description="Helical" evidence="1">
    <location>
        <begin position="7"/>
        <end position="25"/>
    </location>
</feature>
<keyword evidence="1" id="KW-0472">Membrane</keyword>
<dbReference type="Pfam" id="PF07853">
    <property type="entry name" value="DUF1648"/>
    <property type="match status" value="1"/>
</dbReference>
<dbReference type="EMBL" id="JAAGWD010000004">
    <property type="protein sequence ID" value="NEM98182.1"/>
    <property type="molecule type" value="Genomic_DNA"/>
</dbReference>
<dbReference type="InterPro" id="IPR026272">
    <property type="entry name" value="SdpI"/>
</dbReference>
<dbReference type="Proteomes" id="UP000474777">
    <property type="component" value="Unassembled WGS sequence"/>
</dbReference>
<feature type="transmembrane region" description="Helical" evidence="1">
    <location>
        <begin position="119"/>
        <end position="137"/>
    </location>
</feature>
<reference evidence="3 4" key="1">
    <citation type="submission" date="2020-02" db="EMBL/GenBank/DDBJ databases">
        <authorList>
            <person name="Kim M.K."/>
        </authorList>
    </citation>
    <scope>NUCLEOTIDE SEQUENCE [LARGE SCALE GENOMIC DNA]</scope>
    <source>
        <strain evidence="3 4">BT327</strain>
    </source>
</reference>
<sequence length="219" mass="24874">MKQRSNLLEFLIWGMMLVPLAYLFLNWAELPDRVPIHFNFKGEADDWGSKNFLAGLILFITLGVNLLLLAIPAIDPKDKIANMGSKYHQLRLMMAIFMAALSVFIVYSAKAGSLENSNFVNLLVGFLFVSFGNYFQAIKPNYFIGIRTPWTLESETVWRKTHRMGGRLWIIGGILVCLTALLPDPTFRYVSFLVVAALLVLIPVVYSFLLSRRERQAAH</sequence>
<evidence type="ECO:0000256" key="1">
    <source>
        <dbReference type="SAM" id="Phobius"/>
    </source>
</evidence>
<dbReference type="InterPro" id="IPR012867">
    <property type="entry name" value="DUF1648"/>
</dbReference>
<evidence type="ECO:0000259" key="2">
    <source>
        <dbReference type="Pfam" id="PF07853"/>
    </source>
</evidence>
<comment type="caution">
    <text evidence="3">The sequence shown here is derived from an EMBL/GenBank/DDBJ whole genome shotgun (WGS) entry which is preliminary data.</text>
</comment>
<feature type="transmembrane region" description="Helical" evidence="1">
    <location>
        <begin position="92"/>
        <end position="113"/>
    </location>
</feature>
<dbReference type="Pfam" id="PF13630">
    <property type="entry name" value="SdpI"/>
    <property type="match status" value="1"/>
</dbReference>
<dbReference type="PANTHER" id="PTHR37810:SF5">
    <property type="entry name" value="IMMUNITY PROTEIN SDPI"/>
    <property type="match status" value="1"/>
</dbReference>
<name>A0A6B3LMN0_9BACT</name>
<dbReference type="AlphaFoldDB" id="A0A6B3LMN0"/>
<keyword evidence="1" id="KW-1133">Transmembrane helix</keyword>
<feature type="transmembrane region" description="Helical" evidence="1">
    <location>
        <begin position="166"/>
        <end position="183"/>
    </location>
</feature>
<organism evidence="3 4">
    <name type="scientific">Pontibacter burrus</name>
    <dbReference type="NCBI Taxonomy" id="2704466"/>
    <lineage>
        <taxon>Bacteria</taxon>
        <taxon>Pseudomonadati</taxon>
        <taxon>Bacteroidota</taxon>
        <taxon>Cytophagia</taxon>
        <taxon>Cytophagales</taxon>
        <taxon>Hymenobacteraceae</taxon>
        <taxon>Pontibacter</taxon>
    </lineage>
</organism>
<evidence type="ECO:0000313" key="4">
    <source>
        <dbReference type="Proteomes" id="UP000474777"/>
    </source>
</evidence>
<dbReference type="GO" id="GO:0009636">
    <property type="term" value="P:response to toxic substance"/>
    <property type="evidence" value="ECO:0007669"/>
    <property type="project" value="TreeGrafter"/>
</dbReference>
<keyword evidence="4" id="KW-1185">Reference proteome</keyword>
<feature type="transmembrane region" description="Helical" evidence="1">
    <location>
        <begin position="189"/>
        <end position="209"/>
    </location>
</feature>
<evidence type="ECO:0000313" key="3">
    <source>
        <dbReference type="EMBL" id="NEM98182.1"/>
    </source>
</evidence>
<keyword evidence="1" id="KW-0812">Transmembrane</keyword>
<dbReference type="PANTHER" id="PTHR37810">
    <property type="entry name" value="IMMUNITY PROTEIN SDPI"/>
    <property type="match status" value="1"/>
</dbReference>
<protein>
    <submittedName>
        <fullName evidence="3">DUF1648 domain-containing protein</fullName>
    </submittedName>
</protein>
<feature type="domain" description="DUF1648" evidence="2">
    <location>
        <begin position="15"/>
        <end position="60"/>
    </location>
</feature>
<dbReference type="InterPro" id="IPR025962">
    <property type="entry name" value="SdpI/YhfL"/>
</dbReference>
<proteinExistence type="predicted"/>
<accession>A0A6B3LMN0</accession>
<feature type="transmembrane region" description="Helical" evidence="1">
    <location>
        <begin position="52"/>
        <end position="71"/>
    </location>
</feature>
<gene>
    <name evidence="3" type="ORF">GXP69_10780</name>
</gene>
<dbReference type="RefSeq" id="WP_163915069.1">
    <property type="nucleotide sequence ID" value="NZ_JAAGWD010000004.1"/>
</dbReference>